<dbReference type="GeneID" id="16994374"/>
<gene>
    <name evidence="2" type="ORF">CYME_CMK013C</name>
</gene>
<reference evidence="2 3" key="2">
    <citation type="journal article" date="2007" name="BMC Biol.">
        <title>A 100%-complete sequence reveals unusually simple genomic features in the hot-spring red alga Cyanidioschyzon merolae.</title>
        <authorList>
            <person name="Nozaki H."/>
            <person name="Takano H."/>
            <person name="Misumi O."/>
            <person name="Terasawa K."/>
            <person name="Matsuzaki M."/>
            <person name="Maruyama S."/>
            <person name="Nishida K."/>
            <person name="Yagisawa F."/>
            <person name="Yoshida Y."/>
            <person name="Fujiwara T."/>
            <person name="Takio S."/>
            <person name="Tamura K."/>
            <person name="Chung S.J."/>
            <person name="Nakamura S."/>
            <person name="Kuroiwa H."/>
            <person name="Tanaka K."/>
            <person name="Sato N."/>
            <person name="Kuroiwa T."/>
        </authorList>
    </citation>
    <scope>NUCLEOTIDE SEQUENCE [LARGE SCALE GENOMIC DNA]</scope>
    <source>
        <strain evidence="2 3">10D</strain>
    </source>
</reference>
<organism evidence="2 3">
    <name type="scientific">Cyanidioschyzon merolae (strain NIES-3377 / 10D)</name>
    <name type="common">Unicellular red alga</name>
    <dbReference type="NCBI Taxonomy" id="280699"/>
    <lineage>
        <taxon>Eukaryota</taxon>
        <taxon>Rhodophyta</taxon>
        <taxon>Bangiophyceae</taxon>
        <taxon>Cyanidiales</taxon>
        <taxon>Cyanidiaceae</taxon>
        <taxon>Cyanidioschyzon</taxon>
    </lineage>
</organism>
<dbReference type="RefSeq" id="XP_005536450.1">
    <property type="nucleotide sequence ID" value="XM_005536393.1"/>
</dbReference>
<dbReference type="Proteomes" id="UP000007014">
    <property type="component" value="Chromosome 11"/>
</dbReference>
<sequence length="320" mass="34481">MVADTETRPPFDSVGPRPLPSSRIRTEALPRWASPFDKSACQSDVARVHRQLNAEGWALGSLLGTREIPKESGVHLPSDRKRWLNVVTPGTSARSDAHSGDAATDPKVPVVLESEHAANVAVQGDVDTVTKHLAVLGSELVEDVPDGTVVHVDQPAPLDEAGASKVPAEASPIRDQITTEPRLSVVDATAPEQTESPRADASASSPDTESSGQHPSREEPCLGSASSARATQIPESVLVDEAKRSQGGTCEPMFQNHSRFVDQPPADAWERCQARDALCRSVADDLKRELSCPYSPIGVDMQDLTWGFFTRMNRFQPARS</sequence>
<feature type="compositionally biased region" description="Polar residues" evidence="1">
    <location>
        <begin position="224"/>
        <end position="234"/>
    </location>
</feature>
<evidence type="ECO:0000313" key="2">
    <source>
        <dbReference type="EMBL" id="BAM80414.1"/>
    </source>
</evidence>
<dbReference type="AlphaFoldDB" id="M1V888"/>
<name>M1V888_CYAM1</name>
<feature type="region of interest" description="Disordered" evidence="1">
    <location>
        <begin position="151"/>
        <end position="234"/>
    </location>
</feature>
<evidence type="ECO:0000313" key="3">
    <source>
        <dbReference type="Proteomes" id="UP000007014"/>
    </source>
</evidence>
<evidence type="ECO:0000256" key="1">
    <source>
        <dbReference type="SAM" id="MobiDB-lite"/>
    </source>
</evidence>
<dbReference type="Gramene" id="CMK013CT">
    <property type="protein sequence ID" value="CMK013CT"/>
    <property type="gene ID" value="CMK013C"/>
</dbReference>
<dbReference type="OrthoDB" id="10641914at2759"/>
<reference evidence="2 3" key="1">
    <citation type="journal article" date="2004" name="Nature">
        <title>Genome sequence of the ultrasmall unicellular red alga Cyanidioschyzon merolae 10D.</title>
        <authorList>
            <person name="Matsuzaki M."/>
            <person name="Misumi O."/>
            <person name="Shin-i T."/>
            <person name="Maruyama S."/>
            <person name="Takahara M."/>
            <person name="Miyagishima S."/>
            <person name="Mori T."/>
            <person name="Nishida K."/>
            <person name="Yagisawa F."/>
            <person name="Nishida K."/>
            <person name="Yoshida Y."/>
            <person name="Nishimura Y."/>
            <person name="Nakao S."/>
            <person name="Kobayashi T."/>
            <person name="Momoyama Y."/>
            <person name="Higashiyama T."/>
            <person name="Minoda A."/>
            <person name="Sano M."/>
            <person name="Nomoto H."/>
            <person name="Oishi K."/>
            <person name="Hayashi H."/>
            <person name="Ohta F."/>
            <person name="Nishizaka S."/>
            <person name="Haga S."/>
            <person name="Miura S."/>
            <person name="Morishita T."/>
            <person name="Kabeya Y."/>
            <person name="Terasawa K."/>
            <person name="Suzuki Y."/>
            <person name="Ishii Y."/>
            <person name="Asakawa S."/>
            <person name="Takano H."/>
            <person name="Ohta N."/>
            <person name="Kuroiwa H."/>
            <person name="Tanaka K."/>
            <person name="Shimizu N."/>
            <person name="Sugano S."/>
            <person name="Sato N."/>
            <person name="Nozaki H."/>
            <person name="Ogasawara N."/>
            <person name="Kohara Y."/>
            <person name="Kuroiwa T."/>
        </authorList>
    </citation>
    <scope>NUCLEOTIDE SEQUENCE [LARGE SCALE GENOMIC DNA]</scope>
    <source>
        <strain evidence="2 3">10D</strain>
    </source>
</reference>
<dbReference type="HOGENOM" id="CLU_869752_0_0_1"/>
<keyword evidence="3" id="KW-1185">Reference proteome</keyword>
<feature type="region of interest" description="Disordered" evidence="1">
    <location>
        <begin position="1"/>
        <end position="35"/>
    </location>
</feature>
<accession>M1V888</accession>
<dbReference type="KEGG" id="cme:CYME_CMK013C"/>
<protein>
    <submittedName>
        <fullName evidence="2">Uncharacterized protein</fullName>
    </submittedName>
</protein>
<dbReference type="EMBL" id="AP006493">
    <property type="protein sequence ID" value="BAM80414.1"/>
    <property type="molecule type" value="Genomic_DNA"/>
</dbReference>
<proteinExistence type="predicted"/>